<protein>
    <submittedName>
        <fullName evidence="2">Peptidase family T4</fullName>
    </submittedName>
</protein>
<dbReference type="PATRIC" id="fig|755172.3.peg.102"/>
<dbReference type="AlphaFoldDB" id="A0A134AL25"/>
<accession>A0A134AL25</accession>
<comment type="caution">
    <text evidence="2">The sequence shown here is derived from an EMBL/GenBank/DDBJ whole genome shotgun (WGS) entry which is preliminary data.</text>
</comment>
<name>A0A134AL25_9FIRM</name>
<dbReference type="Gene3D" id="3.60.70.12">
    <property type="entry name" value="L-amino peptidase D-ALA esterase/amidase"/>
    <property type="match status" value="1"/>
</dbReference>
<dbReference type="RefSeq" id="WP_068366143.1">
    <property type="nucleotide sequence ID" value="NZ_KQ960155.1"/>
</dbReference>
<organism evidence="2 3">
    <name type="scientific">Aedoeadaptatus coxii</name>
    <dbReference type="NCBI Taxonomy" id="755172"/>
    <lineage>
        <taxon>Bacteria</taxon>
        <taxon>Bacillati</taxon>
        <taxon>Bacillota</taxon>
        <taxon>Tissierellia</taxon>
        <taxon>Tissierellales</taxon>
        <taxon>Peptoniphilaceae</taxon>
        <taxon>Aedoeadaptatus</taxon>
    </lineage>
</organism>
<dbReference type="PANTHER" id="PTHR36512">
    <property type="entry name" value="D-AMINOPEPTIDASE"/>
    <property type="match status" value="1"/>
</dbReference>
<dbReference type="SUPFAM" id="SSF56266">
    <property type="entry name" value="DmpA/ArgJ-like"/>
    <property type="match status" value="1"/>
</dbReference>
<dbReference type="Pfam" id="PF03576">
    <property type="entry name" value="Peptidase_S58"/>
    <property type="match status" value="1"/>
</dbReference>
<dbReference type="InterPro" id="IPR016117">
    <property type="entry name" value="ArgJ-like_dom_sf"/>
</dbReference>
<dbReference type="STRING" id="755172.HMPREF1863_00107"/>
<keyword evidence="3" id="KW-1185">Reference proteome</keyword>
<dbReference type="InterPro" id="IPR005321">
    <property type="entry name" value="Peptidase_S58_DmpA"/>
</dbReference>
<reference evidence="3" key="1">
    <citation type="submission" date="2016-01" db="EMBL/GenBank/DDBJ databases">
        <authorList>
            <person name="Mitreva M."/>
            <person name="Pepin K.H."/>
            <person name="Mihindukulasuriya K.A."/>
            <person name="Fulton R."/>
            <person name="Fronick C."/>
            <person name="O'Laughlin M."/>
            <person name="Miner T."/>
            <person name="Herter B."/>
            <person name="Rosa B.A."/>
            <person name="Cordes M."/>
            <person name="Tomlinson C."/>
            <person name="Wollam A."/>
            <person name="Palsikar V.B."/>
            <person name="Mardis E.R."/>
            <person name="Wilson R.K."/>
        </authorList>
    </citation>
    <scope>NUCLEOTIDE SEQUENCE [LARGE SCALE GENOMIC DNA]</scope>
    <source>
        <strain evidence="3">DNF00729</strain>
    </source>
</reference>
<evidence type="ECO:0000313" key="3">
    <source>
        <dbReference type="Proteomes" id="UP000070442"/>
    </source>
</evidence>
<comment type="similarity">
    <text evidence="1">Belongs to the peptidase S58 family.</text>
</comment>
<evidence type="ECO:0000256" key="1">
    <source>
        <dbReference type="ARBA" id="ARBA00007068"/>
    </source>
</evidence>
<gene>
    <name evidence="2" type="ORF">HMPREF1863_00107</name>
</gene>
<proteinExistence type="inferred from homology"/>
<dbReference type="Proteomes" id="UP000070442">
    <property type="component" value="Unassembled WGS sequence"/>
</dbReference>
<dbReference type="OrthoDB" id="9808347at2"/>
<sequence>MYSGYITDVKGIAVGHEENREKGTGVTVILPPKGNTAGVDVRGGAPGTRECVLLNPAYAVDEVHGFVLSGGSAFGLEAASGVMRGLREDNIGFDVGVGVVPIVPSAVLFDLTYKSADVWPDQAMGLSAHKKASTEENRQGIVGAGTGATVAKSMGVEHAVKSGIGSASIKVEGVTFSAIVAVNAFGNIYDVEEEKWLAEPVVDGKAVSIEEALAKGRVDFEKGKHQNTTLAVVATDGTFSKTELCKLASISHNGLARSIVPVHTSLDGDTIFTVATNAKECDVQLAEVYMPKVLARAVANALLSI</sequence>
<dbReference type="GO" id="GO:0004177">
    <property type="term" value="F:aminopeptidase activity"/>
    <property type="evidence" value="ECO:0007669"/>
    <property type="project" value="TreeGrafter"/>
</dbReference>
<evidence type="ECO:0000313" key="2">
    <source>
        <dbReference type="EMBL" id="KXB68395.1"/>
    </source>
</evidence>
<dbReference type="EMBL" id="LSDG01000002">
    <property type="protein sequence ID" value="KXB68395.1"/>
    <property type="molecule type" value="Genomic_DNA"/>
</dbReference>
<dbReference type="CDD" id="cd02252">
    <property type="entry name" value="nylC_like"/>
    <property type="match status" value="1"/>
</dbReference>
<dbReference type="PANTHER" id="PTHR36512:SF3">
    <property type="entry name" value="BLR5678 PROTEIN"/>
    <property type="match status" value="1"/>
</dbReference>